<dbReference type="Gene3D" id="3.30.10.10">
    <property type="entry name" value="Trypsin Inhibitor V, subunit A"/>
    <property type="match status" value="2"/>
</dbReference>
<proteinExistence type="inferred from homology"/>
<evidence type="ECO:0000256" key="2">
    <source>
        <dbReference type="ARBA" id="ARBA00022690"/>
    </source>
</evidence>
<dbReference type="PROSITE" id="PS00285">
    <property type="entry name" value="POTATO_INHIBITOR"/>
    <property type="match status" value="1"/>
</dbReference>
<evidence type="ECO:0000256" key="1">
    <source>
        <dbReference type="ARBA" id="ARBA00008210"/>
    </source>
</evidence>
<dbReference type="EMBL" id="AP019304">
    <property type="protein sequence ID" value="BBH10215.1"/>
    <property type="molecule type" value="Genomic_DNA"/>
</dbReference>
<dbReference type="GO" id="GO:0004867">
    <property type="term" value="F:serine-type endopeptidase inhibitor activity"/>
    <property type="evidence" value="ECO:0007669"/>
    <property type="project" value="UniProtKB-KW"/>
</dbReference>
<dbReference type="InterPro" id="IPR036354">
    <property type="entry name" value="Prot_inh_pot1_sf"/>
</dbReference>
<dbReference type="InterPro" id="IPR000864">
    <property type="entry name" value="Prot_inh_pot1"/>
</dbReference>
<dbReference type="SUPFAM" id="SSF54654">
    <property type="entry name" value="CI-2 family of serine protease inhibitors"/>
    <property type="match status" value="2"/>
</dbReference>
<dbReference type="PRINTS" id="PR00292">
    <property type="entry name" value="POTATOINHBTR"/>
</dbReference>
<evidence type="ECO:0000313" key="4">
    <source>
        <dbReference type="EMBL" id="BBH10215.1"/>
    </source>
</evidence>
<dbReference type="AlphaFoldDB" id="A0A4Y1S243"/>
<dbReference type="Pfam" id="PF00280">
    <property type="entry name" value="potato_inhibit"/>
    <property type="match status" value="2"/>
</dbReference>
<organism evidence="4">
    <name type="scientific">Prunus dulcis</name>
    <name type="common">Almond</name>
    <name type="synonym">Amygdalus dulcis</name>
    <dbReference type="NCBI Taxonomy" id="3755"/>
    <lineage>
        <taxon>Eukaryota</taxon>
        <taxon>Viridiplantae</taxon>
        <taxon>Streptophyta</taxon>
        <taxon>Embryophyta</taxon>
        <taxon>Tracheophyta</taxon>
        <taxon>Spermatophyta</taxon>
        <taxon>Magnoliopsida</taxon>
        <taxon>eudicotyledons</taxon>
        <taxon>Gunneridae</taxon>
        <taxon>Pentapetalae</taxon>
        <taxon>rosids</taxon>
        <taxon>fabids</taxon>
        <taxon>Rosales</taxon>
        <taxon>Rosaceae</taxon>
        <taxon>Amygdaloideae</taxon>
        <taxon>Amygdaleae</taxon>
        <taxon>Prunus</taxon>
    </lineage>
</organism>
<reference evidence="4" key="1">
    <citation type="journal article" date="2019" name="Science">
        <title>Mutation of a bHLH transcription factor allowed almond domestication.</title>
        <authorList>
            <person name="Sanchez-Perez R."/>
            <person name="Pavan S."/>
            <person name="Mazzeo R."/>
            <person name="Moldovan C."/>
            <person name="Aiese Cigliano R."/>
            <person name="Del Cueto J."/>
            <person name="Ricciardi F."/>
            <person name="Lotti C."/>
            <person name="Ricciardi L."/>
            <person name="Dicenta F."/>
            <person name="Lopez-Marques R.L."/>
            <person name="Lindberg Moller B."/>
        </authorList>
    </citation>
    <scope>NUCLEOTIDE SEQUENCE</scope>
</reference>
<sequence length="134" mass="15402">MPLCPGAGKKSWPEVVGQSGEDAAAKIERENHNVRAIVILEGSATTLDRRCDRVWVWVNRNGIVTKAPKVNRRGRRWWGIVGKMQRQRWSERIIMFEQSSYWKEGSPATKDLRCDRVRVWINRNGVVITPPHVG</sequence>
<keyword evidence="3" id="KW-0722">Serine protease inhibitor</keyword>
<dbReference type="PANTHER" id="PTHR33091">
    <property type="entry name" value="PROTEIN, PUTATIVE, EXPRESSED-RELATED"/>
    <property type="match status" value="1"/>
</dbReference>
<protein>
    <submittedName>
        <fullName evidence="4">Serine protease inhibitor, potato inhibitor I-type family protein</fullName>
    </submittedName>
</protein>
<evidence type="ECO:0000256" key="3">
    <source>
        <dbReference type="ARBA" id="ARBA00022900"/>
    </source>
</evidence>
<comment type="similarity">
    <text evidence="1">Belongs to the protease inhibitor I13 (potato type I serine protease inhibitor) family.</text>
</comment>
<dbReference type="GO" id="GO:0009611">
    <property type="term" value="P:response to wounding"/>
    <property type="evidence" value="ECO:0007669"/>
    <property type="project" value="InterPro"/>
</dbReference>
<gene>
    <name evidence="4" type="ORF">Prudu_022944</name>
</gene>
<dbReference type="PANTHER" id="PTHR33091:SF83">
    <property type="entry name" value="SERINE PROTEASE INHIBITOR, POTATO INHIBITOR I-TYPE FAMILY PROTEIN-RELATED"/>
    <property type="match status" value="1"/>
</dbReference>
<accession>A0A4Y1S243</accession>
<name>A0A4Y1S243_PRUDU</name>
<keyword evidence="2" id="KW-0646">Protease inhibitor</keyword>